<dbReference type="EMBL" id="OX465082">
    <property type="protein sequence ID" value="CAI9288844.1"/>
    <property type="molecule type" value="Genomic_DNA"/>
</dbReference>
<dbReference type="AlphaFoldDB" id="A0AA35ZAU5"/>
<gene>
    <name evidence="1" type="ORF">LSALG_LOCUS28114</name>
</gene>
<name>A0AA35ZAU5_LACSI</name>
<dbReference type="Proteomes" id="UP001177003">
    <property type="component" value="Chromosome 6"/>
</dbReference>
<accession>A0AA35ZAU5</accession>
<evidence type="ECO:0000313" key="1">
    <source>
        <dbReference type="EMBL" id="CAI9288844.1"/>
    </source>
</evidence>
<protein>
    <submittedName>
        <fullName evidence="1">Uncharacterized protein</fullName>
    </submittedName>
</protein>
<organism evidence="1 2">
    <name type="scientific">Lactuca saligna</name>
    <name type="common">Willowleaf lettuce</name>
    <dbReference type="NCBI Taxonomy" id="75948"/>
    <lineage>
        <taxon>Eukaryota</taxon>
        <taxon>Viridiplantae</taxon>
        <taxon>Streptophyta</taxon>
        <taxon>Embryophyta</taxon>
        <taxon>Tracheophyta</taxon>
        <taxon>Spermatophyta</taxon>
        <taxon>Magnoliopsida</taxon>
        <taxon>eudicotyledons</taxon>
        <taxon>Gunneridae</taxon>
        <taxon>Pentapetalae</taxon>
        <taxon>asterids</taxon>
        <taxon>campanulids</taxon>
        <taxon>Asterales</taxon>
        <taxon>Asteraceae</taxon>
        <taxon>Cichorioideae</taxon>
        <taxon>Cichorieae</taxon>
        <taxon>Lactucinae</taxon>
        <taxon>Lactuca</taxon>
    </lineage>
</organism>
<proteinExistence type="predicted"/>
<sequence>MQRWSLGFPALFRLRNCVCSGNSSWGDVWRYCQCIGFSNPRVPKPVQHGTGILVVQGLFLALMSQMIVVNWSERSIREWYSVVRCDYQRMRPAAGLKRGSEHRKKEKVGFDFRWPCFEESGLVKASRRVDLRFGAIAWPGRLLYGLRTSGTRRVTRMYSTSCLKAGRNLTSLKNNSASWLKIALDSASLVLSGGDRDSGRSISILSFQSAVARFFRKLWQGKGVIVPLIVFVFYDMLASTKGLVAQRYQVVHSLFEVEGSTPVVDISEIGSVNVNHSICVLIFSSGCESSTLGFQSFTDIAIFKGKQ</sequence>
<keyword evidence="2" id="KW-1185">Reference proteome</keyword>
<reference evidence="1" key="1">
    <citation type="submission" date="2023-04" db="EMBL/GenBank/DDBJ databases">
        <authorList>
            <person name="Vijverberg K."/>
            <person name="Xiong W."/>
            <person name="Schranz E."/>
        </authorList>
    </citation>
    <scope>NUCLEOTIDE SEQUENCE</scope>
</reference>
<evidence type="ECO:0000313" key="2">
    <source>
        <dbReference type="Proteomes" id="UP001177003"/>
    </source>
</evidence>